<dbReference type="AlphaFoldDB" id="A0A383ACN2"/>
<feature type="domain" description="DUF4131" evidence="2">
    <location>
        <begin position="19"/>
        <end position="134"/>
    </location>
</feature>
<evidence type="ECO:0000256" key="1">
    <source>
        <dbReference type="SAM" id="Phobius"/>
    </source>
</evidence>
<protein>
    <recommendedName>
        <fullName evidence="2">DUF4131 domain-containing protein</fullName>
    </recommendedName>
</protein>
<accession>A0A383ACN2</accession>
<gene>
    <name evidence="3" type="ORF">METZ01_LOCUS458316</name>
</gene>
<keyword evidence="1" id="KW-0812">Transmembrane</keyword>
<reference evidence="3" key="1">
    <citation type="submission" date="2018-05" db="EMBL/GenBank/DDBJ databases">
        <authorList>
            <person name="Lanie J.A."/>
            <person name="Ng W.-L."/>
            <person name="Kazmierczak K.M."/>
            <person name="Andrzejewski T.M."/>
            <person name="Davidsen T.M."/>
            <person name="Wayne K.J."/>
            <person name="Tettelin H."/>
            <person name="Glass J.I."/>
            <person name="Rusch D."/>
            <person name="Podicherti R."/>
            <person name="Tsui H.-C.T."/>
            <person name="Winkler M.E."/>
        </authorList>
    </citation>
    <scope>NUCLEOTIDE SEQUENCE</scope>
</reference>
<sequence length="140" mass="15144">MIWAVVPYMLGIAVADTGWFPFWLALAACVALPALAYALKASRTVTLMPVLFGLGFANQAFHLSQIPAGDLRNQLGDGQQIVTLTGRLATTPEHRVSEINGEEYWRSMVELAVSEIETDTGRSAASGTVHVSAPFRLAKR</sequence>
<proteinExistence type="predicted"/>
<dbReference type="InterPro" id="IPR025405">
    <property type="entry name" value="DUF4131"/>
</dbReference>
<evidence type="ECO:0000313" key="3">
    <source>
        <dbReference type="EMBL" id="SVE05462.1"/>
    </source>
</evidence>
<dbReference type="EMBL" id="UINC01191026">
    <property type="protein sequence ID" value="SVE05462.1"/>
    <property type="molecule type" value="Genomic_DNA"/>
</dbReference>
<dbReference type="Pfam" id="PF13567">
    <property type="entry name" value="DUF4131"/>
    <property type="match status" value="1"/>
</dbReference>
<feature type="non-terminal residue" evidence="3">
    <location>
        <position position="140"/>
    </location>
</feature>
<feature type="transmembrane region" description="Helical" evidence="1">
    <location>
        <begin position="20"/>
        <end position="39"/>
    </location>
</feature>
<keyword evidence="1" id="KW-0472">Membrane</keyword>
<organism evidence="3">
    <name type="scientific">marine metagenome</name>
    <dbReference type="NCBI Taxonomy" id="408172"/>
    <lineage>
        <taxon>unclassified sequences</taxon>
        <taxon>metagenomes</taxon>
        <taxon>ecological metagenomes</taxon>
    </lineage>
</organism>
<name>A0A383ACN2_9ZZZZ</name>
<keyword evidence="1" id="KW-1133">Transmembrane helix</keyword>
<evidence type="ECO:0000259" key="2">
    <source>
        <dbReference type="Pfam" id="PF13567"/>
    </source>
</evidence>